<dbReference type="InterPro" id="IPR005021">
    <property type="entry name" value="Terminase_largesu-like"/>
</dbReference>
<dbReference type="InterPro" id="IPR046461">
    <property type="entry name" value="TerL_ATPase"/>
</dbReference>
<name>A0A1E2RZK6_9HYPH</name>
<dbReference type="Gene3D" id="3.40.50.300">
    <property type="entry name" value="P-loop containing nucleotide triphosphate hydrolases"/>
    <property type="match status" value="1"/>
</dbReference>
<dbReference type="GO" id="GO:0004519">
    <property type="term" value="F:endonuclease activity"/>
    <property type="evidence" value="ECO:0007669"/>
    <property type="project" value="InterPro"/>
</dbReference>
<dbReference type="PANTHER" id="PTHR41287:SF1">
    <property type="entry name" value="PROTEIN YMFN"/>
    <property type="match status" value="1"/>
</dbReference>
<dbReference type="STRING" id="1177755.A7A08_01698"/>
<reference evidence="3 4" key="1">
    <citation type="submission" date="2016-07" db="EMBL/GenBank/DDBJ databases">
        <title>Draft genome sequence of Methyloligella halotolerans C2T (VKM B-2706T=CCUG 61687T=DSM 25045T), a halotolerant polyhydroxybutyrate accumulating methylotroph.</title>
        <authorList>
            <person name="Vasilenko O.V."/>
            <person name="Doronina N.V."/>
            <person name="Poroshina M.N."/>
            <person name="Tarlachkov S.V."/>
            <person name="Trotsenko Y.A."/>
        </authorList>
    </citation>
    <scope>NUCLEOTIDE SEQUENCE [LARGE SCALE GENOMIC DNA]</scope>
    <source>
        <strain evidence="3 4">VKM B-2706</strain>
    </source>
</reference>
<proteinExistence type="predicted"/>
<dbReference type="Proteomes" id="UP000095087">
    <property type="component" value="Unassembled WGS sequence"/>
</dbReference>
<dbReference type="InterPro" id="IPR046462">
    <property type="entry name" value="TerL_nuclease"/>
</dbReference>
<evidence type="ECO:0000313" key="4">
    <source>
        <dbReference type="Proteomes" id="UP000095087"/>
    </source>
</evidence>
<feature type="domain" description="Terminase large subunit-like ATPase" evidence="1">
    <location>
        <begin position="8"/>
        <end position="136"/>
    </location>
</feature>
<evidence type="ECO:0000313" key="3">
    <source>
        <dbReference type="EMBL" id="ODA67663.1"/>
    </source>
</evidence>
<evidence type="ECO:0000259" key="1">
    <source>
        <dbReference type="Pfam" id="PF03354"/>
    </source>
</evidence>
<protein>
    <submittedName>
        <fullName evidence="3">Phage Terminase</fullName>
    </submittedName>
</protein>
<dbReference type="InterPro" id="IPR027417">
    <property type="entry name" value="P-loop_NTPase"/>
</dbReference>
<keyword evidence="4" id="KW-1185">Reference proteome</keyword>
<sequence>MFDFVAAIFGAYDSDNARRLIRDFLLLISKKNSKSTLAAGIMITALIRNWRHLAELLILAPTLEVANNCFSPAAGMVRYDEDLTKLLHVQDHKRTIAHRTTGALLKVVAADSDTVSGKKAAFVLVDELWLFGKRNGAAAMLAEATGGLVSRPEGFVIYLTTHSDEPPAGVWKSKLEYFRDVRDGRITDPKSLGVLYEFPEAMIEAEDYLDPANFRITNPNLGRSVSQEWLEDELRKTLTGDGEEDKQTFLAKHLNVPIGTRLRRDRWRGADYWADAADATLTLEEILDRSEVVTVGVDGGGLDDLYGLGVIGRCGETHDWLSWNKAWVQSDVLDLRKDIAEQLKDFKKSGDLVLCEEPTQDVEEISAIIAKIHEAGLLPEKFGVGLDPCAISALIEALAALGIETEANGGPVCAVYQGYRLSGAVWGMERKLKDGTFRHAAQPMMDWVVGNAKTEQKGNAVLVTKQVAGKAKIDPLIALFNAYMLMSRGPVSAGGGMNDYFKSLAGAA</sequence>
<dbReference type="PATRIC" id="fig|1177755.3.peg.1702"/>
<evidence type="ECO:0000259" key="2">
    <source>
        <dbReference type="Pfam" id="PF20441"/>
    </source>
</evidence>
<accession>A0A1E2RZK6</accession>
<dbReference type="Pfam" id="PF20441">
    <property type="entry name" value="TerL_nuclease"/>
    <property type="match status" value="1"/>
</dbReference>
<dbReference type="PANTHER" id="PTHR41287">
    <property type="match status" value="1"/>
</dbReference>
<gene>
    <name evidence="3" type="ORF">A7A08_01698</name>
</gene>
<dbReference type="AlphaFoldDB" id="A0A1E2RZK6"/>
<feature type="domain" description="Terminase large subunit-like endonuclease" evidence="2">
    <location>
        <begin position="197"/>
        <end position="484"/>
    </location>
</feature>
<dbReference type="EMBL" id="MASI01000003">
    <property type="protein sequence ID" value="ODA67663.1"/>
    <property type="molecule type" value="Genomic_DNA"/>
</dbReference>
<comment type="caution">
    <text evidence="3">The sequence shown here is derived from an EMBL/GenBank/DDBJ whole genome shotgun (WGS) entry which is preliminary data.</text>
</comment>
<organism evidence="3 4">
    <name type="scientific">Methyloligella halotolerans</name>
    <dbReference type="NCBI Taxonomy" id="1177755"/>
    <lineage>
        <taxon>Bacteria</taxon>
        <taxon>Pseudomonadati</taxon>
        <taxon>Pseudomonadota</taxon>
        <taxon>Alphaproteobacteria</taxon>
        <taxon>Hyphomicrobiales</taxon>
        <taxon>Hyphomicrobiaceae</taxon>
        <taxon>Methyloligella</taxon>
    </lineage>
</organism>
<dbReference type="Pfam" id="PF03354">
    <property type="entry name" value="TerL_ATPase"/>
    <property type="match status" value="1"/>
</dbReference>